<feature type="transmembrane region" description="Helical" evidence="6">
    <location>
        <begin position="454"/>
        <end position="475"/>
    </location>
</feature>
<proteinExistence type="predicted"/>
<evidence type="ECO:0000256" key="2">
    <source>
        <dbReference type="ARBA" id="ARBA00022475"/>
    </source>
</evidence>
<dbReference type="Proteomes" id="UP001597307">
    <property type="component" value="Unassembled WGS sequence"/>
</dbReference>
<feature type="transmembrane region" description="Helical" evidence="6">
    <location>
        <begin position="423"/>
        <end position="442"/>
    </location>
</feature>
<dbReference type="Pfam" id="PF01943">
    <property type="entry name" value="Polysacc_synt"/>
    <property type="match status" value="1"/>
</dbReference>
<feature type="transmembrane region" description="Helical" evidence="6">
    <location>
        <begin position="31"/>
        <end position="52"/>
    </location>
</feature>
<dbReference type="InterPro" id="IPR002797">
    <property type="entry name" value="Polysacc_synth"/>
</dbReference>
<feature type="transmembrane region" description="Helical" evidence="6">
    <location>
        <begin position="328"/>
        <end position="347"/>
    </location>
</feature>
<evidence type="ECO:0000313" key="7">
    <source>
        <dbReference type="EMBL" id="MFD1847122.1"/>
    </source>
</evidence>
<keyword evidence="4 6" id="KW-1133">Transmembrane helix</keyword>
<evidence type="ECO:0000256" key="6">
    <source>
        <dbReference type="SAM" id="Phobius"/>
    </source>
</evidence>
<dbReference type="RefSeq" id="WP_343878942.1">
    <property type="nucleotide sequence ID" value="NZ_BAAAIJ010000032.1"/>
</dbReference>
<feature type="transmembrane region" description="Helical" evidence="6">
    <location>
        <begin position="58"/>
        <end position="78"/>
    </location>
</feature>
<protein>
    <submittedName>
        <fullName evidence="7">Oligosaccharide flippase family protein</fullName>
    </submittedName>
</protein>
<evidence type="ECO:0000313" key="8">
    <source>
        <dbReference type="Proteomes" id="UP001597307"/>
    </source>
</evidence>
<gene>
    <name evidence="7" type="ORF">ACFSFX_10990</name>
</gene>
<feature type="transmembrane region" description="Helical" evidence="6">
    <location>
        <begin position="144"/>
        <end position="167"/>
    </location>
</feature>
<feature type="transmembrane region" description="Helical" evidence="6">
    <location>
        <begin position="396"/>
        <end position="417"/>
    </location>
</feature>
<evidence type="ECO:0000256" key="4">
    <source>
        <dbReference type="ARBA" id="ARBA00022989"/>
    </source>
</evidence>
<feature type="transmembrane region" description="Helical" evidence="6">
    <location>
        <begin position="367"/>
        <end position="389"/>
    </location>
</feature>
<dbReference type="PANTHER" id="PTHR30250:SF11">
    <property type="entry name" value="O-ANTIGEN TRANSPORTER-RELATED"/>
    <property type="match status" value="1"/>
</dbReference>
<dbReference type="PANTHER" id="PTHR30250">
    <property type="entry name" value="PST FAMILY PREDICTED COLANIC ACID TRANSPORTER"/>
    <property type="match status" value="1"/>
</dbReference>
<feature type="transmembrane region" description="Helical" evidence="6">
    <location>
        <begin position="481"/>
        <end position="500"/>
    </location>
</feature>
<evidence type="ECO:0000256" key="5">
    <source>
        <dbReference type="ARBA" id="ARBA00023136"/>
    </source>
</evidence>
<comment type="caution">
    <text evidence="7">The sequence shown here is derived from an EMBL/GenBank/DDBJ whole genome shotgun (WGS) entry which is preliminary data.</text>
</comment>
<organism evidence="7 8">
    <name type="scientific">Arthrobacter flavus</name>
    <dbReference type="NCBI Taxonomy" id="95172"/>
    <lineage>
        <taxon>Bacteria</taxon>
        <taxon>Bacillati</taxon>
        <taxon>Actinomycetota</taxon>
        <taxon>Actinomycetes</taxon>
        <taxon>Micrococcales</taxon>
        <taxon>Micrococcaceae</taxon>
        <taxon>Arthrobacter</taxon>
    </lineage>
</organism>
<keyword evidence="8" id="KW-1185">Reference proteome</keyword>
<name>A0ABW4Q8V1_9MICC</name>
<dbReference type="InterPro" id="IPR050833">
    <property type="entry name" value="Poly_Biosynth_Transport"/>
</dbReference>
<evidence type="ECO:0000256" key="3">
    <source>
        <dbReference type="ARBA" id="ARBA00022692"/>
    </source>
</evidence>
<feature type="transmembrane region" description="Helical" evidence="6">
    <location>
        <begin position="203"/>
        <end position="225"/>
    </location>
</feature>
<evidence type="ECO:0000256" key="1">
    <source>
        <dbReference type="ARBA" id="ARBA00004651"/>
    </source>
</evidence>
<accession>A0ABW4Q8V1</accession>
<comment type="subcellular location">
    <subcellularLocation>
        <location evidence="1">Cell membrane</location>
        <topology evidence="1">Multi-pass membrane protein</topology>
    </subcellularLocation>
</comment>
<keyword evidence="5 6" id="KW-0472">Membrane</keyword>
<keyword evidence="2" id="KW-1003">Cell membrane</keyword>
<keyword evidence="3 6" id="KW-0812">Transmembrane</keyword>
<feature type="transmembrane region" description="Helical" evidence="6">
    <location>
        <begin position="108"/>
        <end position="132"/>
    </location>
</feature>
<dbReference type="EMBL" id="JBHUGA010000040">
    <property type="protein sequence ID" value="MFD1847122.1"/>
    <property type="molecule type" value="Genomic_DNA"/>
</dbReference>
<sequence length="522" mass="54905">MRIRRLSPAAAARSNGQTAIATIARSGSANLLGAGLSALANFTLVVLVSRMWSLEIAGSLFAVTSIFLIALALSQLGVDQGLVRFIAWNSARGEGGSNRQLVSRGLKVALAVSFVVMVAGLFLAEALSRLLAGESGATTTHQMIMVFAIALPVAAAYELILAITRGLARMRPTILIERILRPLLQLAAVAYAGWMNADAGYLALAWVAPYGVGLLCAVGSLRFIVRATPGLLDRGSSVHSKANISEFWAFTVPRGVARLAQVGLQRADIAIVVVLAGPAAGALYTAVTRFLVLGQLAGSALQQVSEPQLARLLAVKDVDGVKQVARRLTLWTVLLTWPLYLIIAVYAEFFLRLLFGPPYGAGSLSLQILAVAMLFATAMGPLDVLLLMAGRSSLSLINTTTALAVDVAGCLLLVPTMGITGAAIAWAAAIITKNVLCFVQVRRSLGIVPASQELLWVAVTLVAFFGAVPGLVHHLASVPPAVEITVLAVPAAAYIIFLWLRRRVILVGPAPRTASGPEHNQP</sequence>
<reference evidence="8" key="1">
    <citation type="journal article" date="2019" name="Int. J. Syst. Evol. Microbiol.">
        <title>The Global Catalogue of Microorganisms (GCM) 10K type strain sequencing project: providing services to taxonomists for standard genome sequencing and annotation.</title>
        <authorList>
            <consortium name="The Broad Institute Genomics Platform"/>
            <consortium name="The Broad Institute Genome Sequencing Center for Infectious Disease"/>
            <person name="Wu L."/>
            <person name="Ma J."/>
        </authorList>
    </citation>
    <scope>NUCLEOTIDE SEQUENCE [LARGE SCALE GENOMIC DNA]</scope>
    <source>
        <strain evidence="8">JCM 11496</strain>
    </source>
</reference>